<dbReference type="InterPro" id="IPR013149">
    <property type="entry name" value="ADH-like_C"/>
</dbReference>
<dbReference type="AlphaFoldDB" id="A0A917PC13"/>
<keyword evidence="5" id="KW-0560">Oxidoreductase</keyword>
<sequence>MTTNPTPPTTPEPPAPNAVTHPAAVLTGPGTFAFVQRPTLPLQPGEVRVQVGTVGVCGSDIHMFTDGRIGTTVVSSPLVLGHEFMGVVSEAAPGTVDGDGQPLRAGDRVAVEPHVACGHCRECREGHPNLCTDHTFMGVYPRDGALQRELNVPAHNAFRLPDAISDAGGAMLEPLGVALHAVRLGHVRVGDRAAVVGAGPVGLLIVRLLALAGVTDLHVTEPLAWRRELAADLGATSTDAAFTAAHDSRYDVVYEAAWADASVQDAALLARPGARVVLVGIPGDDRMEVQHSLARRKGLSLIFSRRMAHTYPQAIRLVTSGQVDVDRLVSDVFPLSGVARAFERHAAYGPGVVKVMVDLTVQDDPDAPTQVQEVTA</sequence>
<dbReference type="SUPFAM" id="SSF51735">
    <property type="entry name" value="NAD(P)-binding Rossmann-fold domains"/>
    <property type="match status" value="1"/>
</dbReference>
<dbReference type="SUPFAM" id="SSF50129">
    <property type="entry name" value="GroES-like"/>
    <property type="match status" value="1"/>
</dbReference>
<dbReference type="PANTHER" id="PTHR43161">
    <property type="entry name" value="SORBITOL DEHYDROGENASE"/>
    <property type="match status" value="1"/>
</dbReference>
<evidence type="ECO:0000256" key="5">
    <source>
        <dbReference type="ARBA" id="ARBA00023002"/>
    </source>
</evidence>
<evidence type="ECO:0000313" key="8">
    <source>
        <dbReference type="EMBL" id="GGJ70056.1"/>
    </source>
</evidence>
<dbReference type="InterPro" id="IPR013154">
    <property type="entry name" value="ADH-like_N"/>
</dbReference>
<evidence type="ECO:0000259" key="6">
    <source>
        <dbReference type="Pfam" id="PF00107"/>
    </source>
</evidence>
<name>A0A917PC13_9DEIO</name>
<evidence type="ECO:0000256" key="3">
    <source>
        <dbReference type="ARBA" id="ARBA00022723"/>
    </source>
</evidence>
<evidence type="ECO:0000256" key="4">
    <source>
        <dbReference type="ARBA" id="ARBA00022833"/>
    </source>
</evidence>
<dbReference type="RefSeq" id="WP_188961466.1">
    <property type="nucleotide sequence ID" value="NZ_BMOE01000003.1"/>
</dbReference>
<evidence type="ECO:0000256" key="1">
    <source>
        <dbReference type="ARBA" id="ARBA00001947"/>
    </source>
</evidence>
<reference evidence="8" key="2">
    <citation type="submission" date="2020-09" db="EMBL/GenBank/DDBJ databases">
        <authorList>
            <person name="Sun Q."/>
            <person name="Ohkuma M."/>
        </authorList>
    </citation>
    <scope>NUCLEOTIDE SEQUENCE</scope>
    <source>
        <strain evidence="8">JCM 14371</strain>
    </source>
</reference>
<comment type="similarity">
    <text evidence="2">Belongs to the zinc-containing alcohol dehydrogenase family.</text>
</comment>
<dbReference type="Pfam" id="PF00107">
    <property type="entry name" value="ADH_zinc_N"/>
    <property type="match status" value="1"/>
</dbReference>
<comment type="cofactor">
    <cofactor evidence="1">
        <name>Zn(2+)</name>
        <dbReference type="ChEBI" id="CHEBI:29105"/>
    </cofactor>
</comment>
<evidence type="ECO:0000256" key="2">
    <source>
        <dbReference type="ARBA" id="ARBA00008072"/>
    </source>
</evidence>
<dbReference type="Proteomes" id="UP000635726">
    <property type="component" value="Unassembled WGS sequence"/>
</dbReference>
<keyword evidence="9" id="KW-1185">Reference proteome</keyword>
<dbReference type="Pfam" id="PF08240">
    <property type="entry name" value="ADH_N"/>
    <property type="match status" value="1"/>
</dbReference>
<dbReference type="GO" id="GO:0046872">
    <property type="term" value="F:metal ion binding"/>
    <property type="evidence" value="ECO:0007669"/>
    <property type="project" value="UniProtKB-KW"/>
</dbReference>
<organism evidence="8 9">
    <name type="scientific">Deinococcus aquiradiocola</name>
    <dbReference type="NCBI Taxonomy" id="393059"/>
    <lineage>
        <taxon>Bacteria</taxon>
        <taxon>Thermotogati</taxon>
        <taxon>Deinococcota</taxon>
        <taxon>Deinococci</taxon>
        <taxon>Deinococcales</taxon>
        <taxon>Deinococcaceae</taxon>
        <taxon>Deinococcus</taxon>
    </lineage>
</organism>
<proteinExistence type="inferred from homology"/>
<keyword evidence="4" id="KW-0862">Zinc</keyword>
<feature type="domain" description="Alcohol dehydrogenase-like N-terminal" evidence="7">
    <location>
        <begin position="43"/>
        <end position="162"/>
    </location>
</feature>
<dbReference type="GO" id="GO:0016491">
    <property type="term" value="F:oxidoreductase activity"/>
    <property type="evidence" value="ECO:0007669"/>
    <property type="project" value="UniProtKB-KW"/>
</dbReference>
<protein>
    <submittedName>
        <fullName evidence="8">Sorbitol dehydrogenase</fullName>
    </submittedName>
</protein>
<feature type="domain" description="Alcohol dehydrogenase-like C-terminal" evidence="6">
    <location>
        <begin position="200"/>
        <end position="319"/>
    </location>
</feature>
<evidence type="ECO:0000259" key="7">
    <source>
        <dbReference type="Pfam" id="PF08240"/>
    </source>
</evidence>
<accession>A0A917PC13</accession>
<dbReference type="InterPro" id="IPR011032">
    <property type="entry name" value="GroES-like_sf"/>
</dbReference>
<dbReference type="Gene3D" id="3.40.50.720">
    <property type="entry name" value="NAD(P)-binding Rossmann-like Domain"/>
    <property type="match status" value="1"/>
</dbReference>
<reference evidence="8" key="1">
    <citation type="journal article" date="2014" name="Int. J. Syst. Evol. Microbiol.">
        <title>Complete genome sequence of Corynebacterium casei LMG S-19264T (=DSM 44701T), isolated from a smear-ripened cheese.</title>
        <authorList>
            <consortium name="US DOE Joint Genome Institute (JGI-PGF)"/>
            <person name="Walter F."/>
            <person name="Albersmeier A."/>
            <person name="Kalinowski J."/>
            <person name="Ruckert C."/>
        </authorList>
    </citation>
    <scope>NUCLEOTIDE SEQUENCE</scope>
    <source>
        <strain evidence="8">JCM 14371</strain>
    </source>
</reference>
<gene>
    <name evidence="8" type="ORF">GCM10008939_13050</name>
</gene>
<dbReference type="InterPro" id="IPR036291">
    <property type="entry name" value="NAD(P)-bd_dom_sf"/>
</dbReference>
<comment type="caution">
    <text evidence="8">The sequence shown here is derived from an EMBL/GenBank/DDBJ whole genome shotgun (WGS) entry which is preliminary data.</text>
</comment>
<dbReference type="Gene3D" id="3.90.180.10">
    <property type="entry name" value="Medium-chain alcohol dehydrogenases, catalytic domain"/>
    <property type="match status" value="1"/>
</dbReference>
<dbReference type="EMBL" id="BMOE01000003">
    <property type="protein sequence ID" value="GGJ70056.1"/>
    <property type="molecule type" value="Genomic_DNA"/>
</dbReference>
<keyword evidence="3" id="KW-0479">Metal-binding</keyword>
<evidence type="ECO:0000313" key="9">
    <source>
        <dbReference type="Proteomes" id="UP000635726"/>
    </source>
</evidence>